<dbReference type="InterPro" id="IPR006011">
    <property type="entry name" value="Syntaxin_N"/>
</dbReference>
<dbReference type="PANTHER" id="PTHR19957">
    <property type="entry name" value="SYNTAXIN"/>
    <property type="match status" value="1"/>
</dbReference>
<comment type="caution">
    <text evidence="10">The sequence shown here is derived from an EMBL/GenBank/DDBJ whole genome shotgun (WGS) entry which is preliminary data.</text>
</comment>
<dbReference type="OMA" id="KTTHGPK"/>
<dbReference type="GO" id="GO:0000149">
    <property type="term" value="F:SNARE binding"/>
    <property type="evidence" value="ECO:0007669"/>
    <property type="project" value="TreeGrafter"/>
</dbReference>
<evidence type="ECO:0000256" key="8">
    <source>
        <dbReference type="SAM" id="Phobius"/>
    </source>
</evidence>
<dbReference type="PANTHER" id="PTHR19957:SF307">
    <property type="entry name" value="PROTEIN SSO1-RELATED"/>
    <property type="match status" value="1"/>
</dbReference>
<dbReference type="CDD" id="cd00179">
    <property type="entry name" value="SynN"/>
    <property type="match status" value="1"/>
</dbReference>
<dbReference type="GO" id="GO:0048278">
    <property type="term" value="P:vesicle docking"/>
    <property type="evidence" value="ECO:0007669"/>
    <property type="project" value="TreeGrafter"/>
</dbReference>
<evidence type="ECO:0000256" key="2">
    <source>
        <dbReference type="ARBA" id="ARBA00009063"/>
    </source>
</evidence>
<dbReference type="AlphaFoldDB" id="A0A1X2HNL0"/>
<dbReference type="SUPFAM" id="SSF47661">
    <property type="entry name" value="t-snare proteins"/>
    <property type="match status" value="1"/>
</dbReference>
<evidence type="ECO:0000256" key="7">
    <source>
        <dbReference type="SAM" id="MobiDB-lite"/>
    </source>
</evidence>
<proteinExistence type="inferred from homology"/>
<dbReference type="GO" id="GO:0012505">
    <property type="term" value="C:endomembrane system"/>
    <property type="evidence" value="ECO:0007669"/>
    <property type="project" value="TreeGrafter"/>
</dbReference>
<dbReference type="GO" id="GO:0006906">
    <property type="term" value="P:vesicle fusion"/>
    <property type="evidence" value="ECO:0007669"/>
    <property type="project" value="TreeGrafter"/>
</dbReference>
<dbReference type="InterPro" id="IPR000727">
    <property type="entry name" value="T_SNARE_dom"/>
</dbReference>
<dbReference type="GO" id="GO:0006886">
    <property type="term" value="P:intracellular protein transport"/>
    <property type="evidence" value="ECO:0007669"/>
    <property type="project" value="TreeGrafter"/>
</dbReference>
<dbReference type="GO" id="GO:0005886">
    <property type="term" value="C:plasma membrane"/>
    <property type="evidence" value="ECO:0007669"/>
    <property type="project" value="TreeGrafter"/>
</dbReference>
<evidence type="ECO:0000313" key="11">
    <source>
        <dbReference type="Proteomes" id="UP000242180"/>
    </source>
</evidence>
<dbReference type="Gene3D" id="1.20.58.70">
    <property type="match status" value="1"/>
</dbReference>
<reference evidence="10 11" key="1">
    <citation type="submission" date="2016-07" db="EMBL/GenBank/DDBJ databases">
        <title>Pervasive Adenine N6-methylation of Active Genes in Fungi.</title>
        <authorList>
            <consortium name="DOE Joint Genome Institute"/>
            <person name="Mondo S.J."/>
            <person name="Dannebaum R.O."/>
            <person name="Kuo R.C."/>
            <person name="Labutti K."/>
            <person name="Haridas S."/>
            <person name="Kuo A."/>
            <person name="Salamov A."/>
            <person name="Ahrendt S.R."/>
            <person name="Lipzen A."/>
            <person name="Sullivan W."/>
            <person name="Andreopoulos W.B."/>
            <person name="Clum A."/>
            <person name="Lindquist E."/>
            <person name="Daum C."/>
            <person name="Ramamoorthy G.K."/>
            <person name="Gryganskyi A."/>
            <person name="Culley D."/>
            <person name="Magnuson J.K."/>
            <person name="James T.Y."/>
            <person name="O'Malley M.A."/>
            <person name="Stajich J.E."/>
            <person name="Spatafora J.W."/>
            <person name="Visel A."/>
            <person name="Grigoriev I.V."/>
        </authorList>
    </citation>
    <scope>NUCLEOTIDE SEQUENCE [LARGE SCALE GENOMIC DNA]</scope>
    <source>
        <strain evidence="10 11">NRRL 2496</strain>
    </source>
</reference>
<organism evidence="10 11">
    <name type="scientific">Syncephalastrum racemosum</name>
    <name type="common">Filamentous fungus</name>
    <dbReference type="NCBI Taxonomy" id="13706"/>
    <lineage>
        <taxon>Eukaryota</taxon>
        <taxon>Fungi</taxon>
        <taxon>Fungi incertae sedis</taxon>
        <taxon>Mucoromycota</taxon>
        <taxon>Mucoromycotina</taxon>
        <taxon>Mucoromycetes</taxon>
        <taxon>Mucorales</taxon>
        <taxon>Syncephalastraceae</taxon>
        <taxon>Syncephalastrum</taxon>
    </lineage>
</organism>
<keyword evidence="11" id="KW-1185">Reference proteome</keyword>
<dbReference type="Pfam" id="PF05739">
    <property type="entry name" value="SNARE"/>
    <property type="match status" value="1"/>
</dbReference>
<dbReference type="CDD" id="cd15849">
    <property type="entry name" value="SNARE_Sso1"/>
    <property type="match status" value="1"/>
</dbReference>
<dbReference type="OrthoDB" id="10255013at2759"/>
<dbReference type="FunFam" id="1.20.58.70:FF:000008">
    <property type="entry name" value="Syntaxin family protein"/>
    <property type="match status" value="1"/>
</dbReference>
<feature type="domain" description="T-SNARE coiled-coil homology" evidence="9">
    <location>
        <begin position="261"/>
        <end position="323"/>
    </location>
</feature>
<dbReference type="PROSITE" id="PS50192">
    <property type="entry name" value="T_SNARE"/>
    <property type="match status" value="1"/>
</dbReference>
<keyword evidence="5" id="KW-0175">Coiled coil</keyword>
<feature type="compositionally biased region" description="Basic and acidic residues" evidence="7">
    <location>
        <begin position="22"/>
        <end position="31"/>
    </location>
</feature>
<feature type="region of interest" description="Disordered" evidence="7">
    <location>
        <begin position="1"/>
        <end position="78"/>
    </location>
</feature>
<comment type="similarity">
    <text evidence="2">Belongs to the syntaxin family.</text>
</comment>
<comment type="subcellular location">
    <subcellularLocation>
        <location evidence="1">Membrane</location>
        <topology evidence="1">Single-pass type IV membrane protein</topology>
    </subcellularLocation>
</comment>
<dbReference type="EMBL" id="MCGN01000002">
    <property type="protein sequence ID" value="ORZ00928.1"/>
    <property type="molecule type" value="Genomic_DNA"/>
</dbReference>
<protein>
    <submittedName>
        <fullName evidence="10">t-SNARE</fullName>
    </submittedName>
</protein>
<accession>A0A1X2HNL0</accession>
<sequence>MSNSRFTMSRDRLAELRGGSGQEKRYDRLGDEFDEPPPMPTMRSTQAAGQRPPRYDDDYAYNPPAPPSAAHSKMSARGDTKEQYEMRTVDSQGLGSTEAFFSEIEEIKDLVRKINMNISDIEELHGASLVNISEEQMNENNRRLELLGSETTRLNTEAKQRIKAVELSNLQLPAGSGDRPMRETQHAALKKRFIETIQRYQDIERTYQQKYRQRVERQIRIVQPDATSDEIEKVLDSDEAPQIFAQSLMQANRSGHARAVLSEVQTRHDDIKKIEKTILELHQLFMDMQMMVEQQGETLKEVEMHAENTVQDLEQGNKHIEKAIVSARATRAKKWCCFVIFIIICIVVAILVWWFAFNHPGVN</sequence>
<evidence type="ECO:0000256" key="5">
    <source>
        <dbReference type="ARBA" id="ARBA00023054"/>
    </source>
</evidence>
<gene>
    <name evidence="10" type="ORF">BCR43DRAFT_486055</name>
</gene>
<dbReference type="SMART" id="SM00503">
    <property type="entry name" value="SynN"/>
    <property type="match status" value="1"/>
</dbReference>
<evidence type="ECO:0000256" key="3">
    <source>
        <dbReference type="ARBA" id="ARBA00022692"/>
    </source>
</evidence>
<name>A0A1X2HNL0_SYNRA</name>
<dbReference type="InParanoid" id="A0A1X2HNL0"/>
<dbReference type="SMART" id="SM00397">
    <property type="entry name" value="t_SNARE"/>
    <property type="match status" value="1"/>
</dbReference>
<evidence type="ECO:0000256" key="1">
    <source>
        <dbReference type="ARBA" id="ARBA00004211"/>
    </source>
</evidence>
<evidence type="ECO:0000256" key="6">
    <source>
        <dbReference type="ARBA" id="ARBA00023136"/>
    </source>
</evidence>
<evidence type="ECO:0000259" key="9">
    <source>
        <dbReference type="PROSITE" id="PS50192"/>
    </source>
</evidence>
<keyword evidence="4 8" id="KW-1133">Transmembrane helix</keyword>
<keyword evidence="6 8" id="KW-0472">Membrane</keyword>
<dbReference type="GO" id="GO:0031201">
    <property type="term" value="C:SNARE complex"/>
    <property type="evidence" value="ECO:0007669"/>
    <property type="project" value="TreeGrafter"/>
</dbReference>
<dbReference type="GO" id="GO:0006887">
    <property type="term" value="P:exocytosis"/>
    <property type="evidence" value="ECO:0007669"/>
    <property type="project" value="TreeGrafter"/>
</dbReference>
<dbReference type="STRING" id="13706.A0A1X2HNL0"/>
<dbReference type="Pfam" id="PF00804">
    <property type="entry name" value="Syntaxin"/>
    <property type="match status" value="1"/>
</dbReference>
<dbReference type="InterPro" id="IPR010989">
    <property type="entry name" value="SNARE"/>
</dbReference>
<evidence type="ECO:0000256" key="4">
    <source>
        <dbReference type="ARBA" id="ARBA00022989"/>
    </source>
</evidence>
<dbReference type="Proteomes" id="UP000242180">
    <property type="component" value="Unassembled WGS sequence"/>
</dbReference>
<keyword evidence="3 8" id="KW-0812">Transmembrane</keyword>
<evidence type="ECO:0000313" key="10">
    <source>
        <dbReference type="EMBL" id="ORZ00928.1"/>
    </source>
</evidence>
<dbReference type="InterPro" id="IPR045242">
    <property type="entry name" value="Syntaxin"/>
</dbReference>
<feature type="transmembrane region" description="Helical" evidence="8">
    <location>
        <begin position="335"/>
        <end position="356"/>
    </location>
</feature>
<dbReference type="FunCoup" id="A0A1X2HNL0">
    <property type="interactions" value="259"/>
</dbReference>
<dbReference type="GO" id="GO:0005484">
    <property type="term" value="F:SNAP receptor activity"/>
    <property type="evidence" value="ECO:0007669"/>
    <property type="project" value="TreeGrafter"/>
</dbReference>